<keyword evidence="3" id="KW-1185">Reference proteome</keyword>
<dbReference type="GO" id="GO:0016853">
    <property type="term" value="F:isomerase activity"/>
    <property type="evidence" value="ECO:0007669"/>
    <property type="project" value="TreeGrafter"/>
</dbReference>
<dbReference type="Gene3D" id="3.10.310.10">
    <property type="entry name" value="Diaminopimelate Epimerase, Chain A, domain 1"/>
    <property type="match status" value="2"/>
</dbReference>
<evidence type="ECO:0000313" key="3">
    <source>
        <dbReference type="Proteomes" id="UP000184550"/>
    </source>
</evidence>
<dbReference type="InterPro" id="IPR003719">
    <property type="entry name" value="Phenazine_PhzF-like"/>
</dbReference>
<protein>
    <submittedName>
        <fullName evidence="2">Phenazine biosynthesis protein PhzF family</fullName>
    </submittedName>
</protein>
<dbReference type="PANTHER" id="PTHR13774:SF32">
    <property type="entry name" value="ANTISENSE-ENHANCING SEQUENCE 1"/>
    <property type="match status" value="1"/>
</dbReference>
<dbReference type="GO" id="GO:0005737">
    <property type="term" value="C:cytoplasm"/>
    <property type="evidence" value="ECO:0007669"/>
    <property type="project" value="TreeGrafter"/>
</dbReference>
<name>A0A7Z9BZR4_9CYAN</name>
<accession>A0A7Z9BZR4</accession>
<dbReference type="PANTHER" id="PTHR13774">
    <property type="entry name" value="PHENAZINE BIOSYNTHESIS PROTEIN"/>
    <property type="match status" value="1"/>
</dbReference>
<reference evidence="2" key="1">
    <citation type="submission" date="2019-10" db="EMBL/GenBank/DDBJ databases">
        <authorList>
            <consortium name="Genoscope - CEA"/>
            <person name="William W."/>
        </authorList>
    </citation>
    <scope>NUCLEOTIDE SEQUENCE [LARGE SCALE GENOMIC DNA]</scope>
    <source>
        <strain evidence="2">BBR_PRJEB10992</strain>
    </source>
</reference>
<dbReference type="AlphaFoldDB" id="A0A7Z9BZR4"/>
<dbReference type="Pfam" id="PF02567">
    <property type="entry name" value="PhzC-PhzF"/>
    <property type="match status" value="1"/>
</dbReference>
<gene>
    <name evidence="2" type="ORF">PL8927_900110</name>
</gene>
<evidence type="ECO:0000313" key="2">
    <source>
        <dbReference type="EMBL" id="VXD25817.1"/>
    </source>
</evidence>
<dbReference type="PIRSF" id="PIRSF016184">
    <property type="entry name" value="PhzC_PhzF"/>
    <property type="match status" value="1"/>
</dbReference>
<evidence type="ECO:0000256" key="1">
    <source>
        <dbReference type="PIRSR" id="PIRSR016184-1"/>
    </source>
</evidence>
<dbReference type="SUPFAM" id="SSF54506">
    <property type="entry name" value="Diaminopimelate epimerase-like"/>
    <property type="match status" value="1"/>
</dbReference>
<proteinExistence type="predicted"/>
<dbReference type="Proteomes" id="UP000184550">
    <property type="component" value="Unassembled WGS sequence"/>
</dbReference>
<dbReference type="NCBIfam" id="TIGR00654">
    <property type="entry name" value="PhzF_family"/>
    <property type="match status" value="1"/>
</dbReference>
<organism evidence="2 3">
    <name type="scientific">Planktothrix serta PCC 8927</name>
    <dbReference type="NCBI Taxonomy" id="671068"/>
    <lineage>
        <taxon>Bacteria</taxon>
        <taxon>Bacillati</taxon>
        <taxon>Cyanobacteriota</taxon>
        <taxon>Cyanophyceae</taxon>
        <taxon>Oscillatoriophycideae</taxon>
        <taxon>Oscillatoriales</taxon>
        <taxon>Microcoleaceae</taxon>
        <taxon>Planktothrix</taxon>
    </lineage>
</organism>
<dbReference type="EMBL" id="CZCU02000169">
    <property type="protein sequence ID" value="VXD25817.1"/>
    <property type="molecule type" value="Genomic_DNA"/>
</dbReference>
<sequence length="307" mass="34401">MKEFDSKIHITKSMKFSIVDVFAETKYTGNQLAVIWGERVELLSEEEMLKIAQEMNYSETTFISASEPENGGYPVRIFTPKRELPFAGHPTLGTAYIIQQEIIKNSVEQVILNLAVGQIPVTWKISEEGKQILWMRQNSPEFTQSYDQEILASVLNLEPSDFDDRYPIQAVSTGIPFIIVPLKTQSALKKAKVNLERYAEFIQTTTAKEIFIFCPETHHPNNHLCARMFAPALGVPEDPATGSANGCLAGYLSNYDYFGSDQVDIRVEQGYEIDRPSLLLLKSQKIGDFIQVEVGGTVVKVAEGILV</sequence>
<feature type="active site" evidence="1">
    <location>
        <position position="59"/>
    </location>
</feature>
<comment type="caution">
    <text evidence="2">The sequence shown here is derived from an EMBL/GenBank/DDBJ whole genome shotgun (WGS) entry which is preliminary data.</text>
</comment>